<dbReference type="PANTHER" id="PTHR43133:SF62">
    <property type="entry name" value="RNA POLYMERASE SIGMA FACTOR SIGZ"/>
    <property type="match status" value="1"/>
</dbReference>
<evidence type="ECO:0000313" key="6">
    <source>
        <dbReference type="EMBL" id="SKD08104.1"/>
    </source>
</evidence>
<gene>
    <name evidence="6" type="ORF">SAMN05660461_4055</name>
</gene>
<dbReference type="STRING" id="393003.SAMN05660461_4055"/>
<proteinExistence type="inferred from homology"/>
<dbReference type="SUPFAM" id="SSF88659">
    <property type="entry name" value="Sigma3 and sigma4 domains of RNA polymerase sigma factors"/>
    <property type="match status" value="1"/>
</dbReference>
<feature type="domain" description="RNA polymerase sigma factor 70 region 4 type 2" evidence="5">
    <location>
        <begin position="112"/>
        <end position="155"/>
    </location>
</feature>
<comment type="similarity">
    <text evidence="1">Belongs to the sigma-70 factor family. ECF subfamily.</text>
</comment>
<evidence type="ECO:0000259" key="5">
    <source>
        <dbReference type="Pfam" id="PF08281"/>
    </source>
</evidence>
<evidence type="ECO:0000313" key="7">
    <source>
        <dbReference type="Proteomes" id="UP000190166"/>
    </source>
</evidence>
<dbReference type="Gene3D" id="1.10.10.10">
    <property type="entry name" value="Winged helix-like DNA-binding domain superfamily/Winged helix DNA-binding domain"/>
    <property type="match status" value="1"/>
</dbReference>
<protein>
    <submittedName>
        <fullName evidence="6">Sigma-70, region 4</fullName>
    </submittedName>
</protein>
<name>A0A1T5P5P7_9BACT</name>
<dbReference type="RefSeq" id="WP_079471334.1">
    <property type="nucleotide sequence ID" value="NZ_FUZZ01000003.1"/>
</dbReference>
<dbReference type="GO" id="GO:0006352">
    <property type="term" value="P:DNA-templated transcription initiation"/>
    <property type="evidence" value="ECO:0007669"/>
    <property type="project" value="InterPro"/>
</dbReference>
<dbReference type="SUPFAM" id="SSF88946">
    <property type="entry name" value="Sigma2 domain of RNA polymerase sigma factors"/>
    <property type="match status" value="1"/>
</dbReference>
<dbReference type="InterPro" id="IPR036388">
    <property type="entry name" value="WH-like_DNA-bd_sf"/>
</dbReference>
<sequence length="166" mass="19209">MANISEQRLIEQLIIGDPAAKELLYDRYAGALYNIVLQLVPVKERANEVIVKVFLWSFQNIGTFRTSGHRILFTWLLRKAREFAIKEALPETALTGTELMKQEDGLLQQFYLMLPADQQQVFRLSYFKGLSITTIARLLALPEGQINDILKEAMKSFRQFLKKTWN</sequence>
<keyword evidence="4" id="KW-0804">Transcription</keyword>
<dbReference type="InterPro" id="IPR013325">
    <property type="entry name" value="RNA_pol_sigma_r2"/>
</dbReference>
<dbReference type="PANTHER" id="PTHR43133">
    <property type="entry name" value="RNA POLYMERASE ECF-TYPE SIGMA FACTO"/>
    <property type="match status" value="1"/>
</dbReference>
<dbReference type="EMBL" id="FUZZ01000003">
    <property type="protein sequence ID" value="SKD08104.1"/>
    <property type="molecule type" value="Genomic_DNA"/>
</dbReference>
<dbReference type="InterPro" id="IPR013324">
    <property type="entry name" value="RNA_pol_sigma_r3/r4-like"/>
</dbReference>
<dbReference type="Gene3D" id="1.10.1740.10">
    <property type="match status" value="1"/>
</dbReference>
<dbReference type="InterPro" id="IPR013249">
    <property type="entry name" value="RNA_pol_sigma70_r4_t2"/>
</dbReference>
<dbReference type="AlphaFoldDB" id="A0A1T5P5P7"/>
<accession>A0A1T5P5P7</accession>
<evidence type="ECO:0000256" key="1">
    <source>
        <dbReference type="ARBA" id="ARBA00010641"/>
    </source>
</evidence>
<reference evidence="6 7" key="1">
    <citation type="submission" date="2017-02" db="EMBL/GenBank/DDBJ databases">
        <authorList>
            <person name="Peterson S.W."/>
        </authorList>
    </citation>
    <scope>NUCLEOTIDE SEQUENCE [LARGE SCALE GENOMIC DNA]</scope>
    <source>
        <strain evidence="6 7">DSM 18108</strain>
    </source>
</reference>
<evidence type="ECO:0000256" key="2">
    <source>
        <dbReference type="ARBA" id="ARBA00023015"/>
    </source>
</evidence>
<dbReference type="Pfam" id="PF08281">
    <property type="entry name" value="Sigma70_r4_2"/>
    <property type="match status" value="1"/>
</dbReference>
<dbReference type="GO" id="GO:0016987">
    <property type="term" value="F:sigma factor activity"/>
    <property type="evidence" value="ECO:0007669"/>
    <property type="project" value="UniProtKB-KW"/>
</dbReference>
<keyword evidence="7" id="KW-1185">Reference proteome</keyword>
<keyword evidence="2" id="KW-0805">Transcription regulation</keyword>
<keyword evidence="3" id="KW-0731">Sigma factor</keyword>
<evidence type="ECO:0000256" key="3">
    <source>
        <dbReference type="ARBA" id="ARBA00023082"/>
    </source>
</evidence>
<organism evidence="6 7">
    <name type="scientific">Chitinophaga ginsengisegetis</name>
    <dbReference type="NCBI Taxonomy" id="393003"/>
    <lineage>
        <taxon>Bacteria</taxon>
        <taxon>Pseudomonadati</taxon>
        <taxon>Bacteroidota</taxon>
        <taxon>Chitinophagia</taxon>
        <taxon>Chitinophagales</taxon>
        <taxon>Chitinophagaceae</taxon>
        <taxon>Chitinophaga</taxon>
    </lineage>
</organism>
<dbReference type="Proteomes" id="UP000190166">
    <property type="component" value="Unassembled WGS sequence"/>
</dbReference>
<dbReference type="InterPro" id="IPR039425">
    <property type="entry name" value="RNA_pol_sigma-70-like"/>
</dbReference>
<evidence type="ECO:0000256" key="4">
    <source>
        <dbReference type="ARBA" id="ARBA00023163"/>
    </source>
</evidence>